<dbReference type="OrthoDB" id="2596022at2"/>
<dbReference type="KEGG" id="sus:Acid_4131"/>
<evidence type="ECO:0008006" key="3">
    <source>
        <dbReference type="Google" id="ProtNLM"/>
    </source>
</evidence>
<feature type="transmembrane region" description="Helical" evidence="1">
    <location>
        <begin position="182"/>
        <end position="203"/>
    </location>
</feature>
<dbReference type="EMBL" id="CP000473">
    <property type="protein sequence ID" value="ABJ85095.1"/>
    <property type="molecule type" value="Genomic_DNA"/>
</dbReference>
<dbReference type="STRING" id="234267.Acid_4131"/>
<reference evidence="2" key="1">
    <citation type="submission" date="2006-10" db="EMBL/GenBank/DDBJ databases">
        <title>Complete sequence of Solibacter usitatus Ellin6076.</title>
        <authorList>
            <consortium name="US DOE Joint Genome Institute"/>
            <person name="Copeland A."/>
            <person name="Lucas S."/>
            <person name="Lapidus A."/>
            <person name="Barry K."/>
            <person name="Detter J.C."/>
            <person name="Glavina del Rio T."/>
            <person name="Hammon N."/>
            <person name="Israni S."/>
            <person name="Dalin E."/>
            <person name="Tice H."/>
            <person name="Pitluck S."/>
            <person name="Thompson L.S."/>
            <person name="Brettin T."/>
            <person name="Bruce D."/>
            <person name="Han C."/>
            <person name="Tapia R."/>
            <person name="Gilna P."/>
            <person name="Schmutz J."/>
            <person name="Larimer F."/>
            <person name="Land M."/>
            <person name="Hauser L."/>
            <person name="Kyrpides N."/>
            <person name="Mikhailova N."/>
            <person name="Janssen P.H."/>
            <person name="Kuske C.R."/>
            <person name="Richardson P."/>
        </authorList>
    </citation>
    <scope>NUCLEOTIDE SEQUENCE</scope>
    <source>
        <strain evidence="2">Ellin6076</strain>
    </source>
</reference>
<dbReference type="AlphaFoldDB" id="Q01Z20"/>
<dbReference type="InParanoid" id="Q01Z20"/>
<organism evidence="2">
    <name type="scientific">Solibacter usitatus (strain Ellin6076)</name>
    <dbReference type="NCBI Taxonomy" id="234267"/>
    <lineage>
        <taxon>Bacteria</taxon>
        <taxon>Pseudomonadati</taxon>
        <taxon>Acidobacteriota</taxon>
        <taxon>Terriglobia</taxon>
        <taxon>Bryobacterales</taxon>
        <taxon>Solibacteraceae</taxon>
        <taxon>Candidatus Solibacter</taxon>
    </lineage>
</organism>
<keyword evidence="1" id="KW-0472">Membrane</keyword>
<feature type="transmembrane region" description="Helical" evidence="1">
    <location>
        <begin position="215"/>
        <end position="242"/>
    </location>
</feature>
<keyword evidence="1" id="KW-1133">Transmembrane helix</keyword>
<feature type="transmembrane region" description="Helical" evidence="1">
    <location>
        <begin position="73"/>
        <end position="99"/>
    </location>
</feature>
<feature type="transmembrane region" description="Helical" evidence="1">
    <location>
        <begin position="137"/>
        <end position="162"/>
    </location>
</feature>
<proteinExistence type="predicted"/>
<evidence type="ECO:0000313" key="2">
    <source>
        <dbReference type="EMBL" id="ABJ85095.1"/>
    </source>
</evidence>
<protein>
    <recommendedName>
        <fullName evidence="3">Glycerophosphoryl diester phosphodiesterase membrane domain-containing protein</fullName>
    </recommendedName>
</protein>
<keyword evidence="1" id="KW-0812">Transmembrane</keyword>
<evidence type="ECO:0000256" key="1">
    <source>
        <dbReference type="SAM" id="Phobius"/>
    </source>
</evidence>
<sequence length="252" mass="27974">MLKLLDRDFRNGFLELNFDSPRFESPLAVLLASLRLFFAAFPFLAVTTLAVFLPGKLAIHFACYLLDVPADGILSYLALEIGDLLLGALVAPAIAYGLVQYCRKGRTAPVRESLRWGGRQWLRTLGNKIKVEVTVTLWGALLFIPGIVAMIRLIFTDVVVAIEADRQDDPMGRSRELAHGHGWRIFFTLLPLMLLDLVGMFLVMGRTQSLEHSRALFAVAETILSVPEQLGTVAILLIYLGLVQNSVKKLKP</sequence>
<feature type="transmembrane region" description="Helical" evidence="1">
    <location>
        <begin position="27"/>
        <end position="53"/>
    </location>
</feature>
<dbReference type="HOGENOM" id="CLU_1102231_0_0_0"/>
<accession>Q01Z20</accession>
<gene>
    <name evidence="2" type="ordered locus">Acid_4131</name>
</gene>
<name>Q01Z20_SOLUE</name>